<dbReference type="OrthoDB" id="2520703at2759"/>
<keyword evidence="3" id="KW-1185">Reference proteome</keyword>
<dbReference type="VEuPathDB" id="FungiDB:LEMA_P019650.1"/>
<sequence>MMDDEKMPPCMSLLQLPDELLLEIMRHLDSLRASEPQAIAMSKLKEERKRQSINQERRLALHSLCLTSRRLRRIATPVLYASFTSTSTWKGMEHLTLFHRTISTEVHLGEHRSPFSKYVRYIENRFSDHLGNNLYDETEEYDTIQMIARYFYLLAEIVKLAPNLQHLCVVSLDTEDMSFWQFILPPALAVDPAIEHAGVSHVSFSKLETLCFQVNTSSYRHNTRNDWYARIVLTMKSAPLLKEVQVCGIESDDDPSAASATSFVPFKQLRRLDITKCFLKIEEVVDLWRACEGLRHVTCEWSYLDCMTEPPFGLVPGLLNHAETLETLRLDLREVRLDLPRPPKRLFNSFRAFINLQSLTICERFTSDDHYTWEGRIADLLPVSLESLTILRYEDGLFEFGCHDDRTRNLRHLAEDCPTALPRLKYVAVHDFLEFHASELRCLFSDAGVQFVIVRETL</sequence>
<dbReference type="HOGENOM" id="CLU_047991_0_0_1"/>
<dbReference type="eggNOG" id="ENOG502T1HW">
    <property type="taxonomic scope" value="Eukaryota"/>
</dbReference>
<dbReference type="Proteomes" id="UP000002668">
    <property type="component" value="Genome"/>
</dbReference>
<dbReference type="InterPro" id="IPR001810">
    <property type="entry name" value="F-box_dom"/>
</dbReference>
<dbReference type="STRING" id="985895.E5AAZ4"/>
<dbReference type="SUPFAM" id="SSF52047">
    <property type="entry name" value="RNI-like"/>
    <property type="match status" value="1"/>
</dbReference>
<feature type="domain" description="F-box" evidence="1">
    <location>
        <begin position="10"/>
        <end position="29"/>
    </location>
</feature>
<proteinExistence type="predicted"/>
<dbReference type="Gene3D" id="3.80.10.10">
    <property type="entry name" value="Ribonuclease Inhibitor"/>
    <property type="match status" value="1"/>
</dbReference>
<organism evidence="3">
    <name type="scientific">Leptosphaeria maculans (strain JN3 / isolate v23.1.3 / race Av1-4-5-6-7-8)</name>
    <name type="common">Blackleg fungus</name>
    <name type="synonym">Phoma lingam</name>
    <dbReference type="NCBI Taxonomy" id="985895"/>
    <lineage>
        <taxon>Eukaryota</taxon>
        <taxon>Fungi</taxon>
        <taxon>Dikarya</taxon>
        <taxon>Ascomycota</taxon>
        <taxon>Pezizomycotina</taxon>
        <taxon>Dothideomycetes</taxon>
        <taxon>Pleosporomycetidae</taxon>
        <taxon>Pleosporales</taxon>
        <taxon>Pleosporineae</taxon>
        <taxon>Leptosphaeriaceae</taxon>
        <taxon>Plenodomus</taxon>
        <taxon>Plenodomus lingam/Leptosphaeria maculans species complex</taxon>
    </lineage>
</organism>
<name>E5AAZ4_LEPMJ</name>
<dbReference type="GeneID" id="13292980"/>
<evidence type="ECO:0000313" key="3">
    <source>
        <dbReference type="Proteomes" id="UP000002668"/>
    </source>
</evidence>
<dbReference type="EMBL" id="FP929138">
    <property type="protein sequence ID" value="CBY00835.1"/>
    <property type="molecule type" value="Genomic_DNA"/>
</dbReference>
<dbReference type="OMA" id="AICEITL"/>
<dbReference type="AlphaFoldDB" id="E5AAZ4"/>
<gene>
    <name evidence="2" type="ORF">LEMA_P019650.1</name>
</gene>
<dbReference type="InParanoid" id="E5AAZ4"/>
<reference evidence="3" key="1">
    <citation type="journal article" date="2011" name="Nat. Commun.">
        <title>Effector diversification within compartments of the Leptosphaeria maculans genome affected by Repeat-Induced Point mutations.</title>
        <authorList>
            <person name="Rouxel T."/>
            <person name="Grandaubert J."/>
            <person name="Hane J.K."/>
            <person name="Hoede C."/>
            <person name="van de Wouw A.P."/>
            <person name="Couloux A."/>
            <person name="Dominguez V."/>
            <person name="Anthouard V."/>
            <person name="Bally P."/>
            <person name="Bourras S."/>
            <person name="Cozijnsen A.J."/>
            <person name="Ciuffetti L.M."/>
            <person name="Degrave A."/>
            <person name="Dilmaghani A."/>
            <person name="Duret L."/>
            <person name="Fudal I."/>
            <person name="Goodwin S.B."/>
            <person name="Gout L."/>
            <person name="Glaser N."/>
            <person name="Linglin J."/>
            <person name="Kema G.H.J."/>
            <person name="Lapalu N."/>
            <person name="Lawrence C.B."/>
            <person name="May K."/>
            <person name="Meyer M."/>
            <person name="Ollivier B."/>
            <person name="Poulain J."/>
            <person name="Schoch C.L."/>
            <person name="Simon A."/>
            <person name="Spatafora J.W."/>
            <person name="Stachowiak A."/>
            <person name="Turgeon B.G."/>
            <person name="Tyler B.M."/>
            <person name="Vincent D."/>
            <person name="Weissenbach J."/>
            <person name="Amselem J."/>
            <person name="Quesneville H."/>
            <person name="Oliver R.P."/>
            <person name="Wincker P."/>
            <person name="Balesdent M.-H."/>
            <person name="Howlett B.J."/>
        </authorList>
    </citation>
    <scope>NUCLEOTIDE SEQUENCE [LARGE SCALE GENOMIC DNA]</scope>
    <source>
        <strain evidence="3">JN3 / isolate v23.1.3 / race Av1-4-5-6-7-8</strain>
    </source>
</reference>
<evidence type="ECO:0000259" key="1">
    <source>
        <dbReference type="PROSITE" id="PS50181"/>
    </source>
</evidence>
<protein>
    <recommendedName>
        <fullName evidence="1">F-box domain-containing protein</fullName>
    </recommendedName>
</protein>
<evidence type="ECO:0000313" key="2">
    <source>
        <dbReference type="EMBL" id="CBY00835.1"/>
    </source>
</evidence>
<dbReference type="InterPro" id="IPR032675">
    <property type="entry name" value="LRR_dom_sf"/>
</dbReference>
<dbReference type="PROSITE" id="PS50181">
    <property type="entry name" value="FBOX"/>
    <property type="match status" value="1"/>
</dbReference>
<accession>E5AAZ4</accession>